<dbReference type="Proteomes" id="UP000030746">
    <property type="component" value="Unassembled WGS sequence"/>
</dbReference>
<dbReference type="STRING" id="225164.V4B4B5"/>
<evidence type="ECO:0000259" key="5">
    <source>
        <dbReference type="PROSITE" id="PS51319"/>
    </source>
</evidence>
<dbReference type="HOGENOM" id="CLU_086873_0_0_1"/>
<dbReference type="SUPFAM" id="SSF47676">
    <property type="entry name" value="Conserved domain common to transcription factors TFIIS, elongin A, CRSP70"/>
    <property type="match status" value="1"/>
</dbReference>
<dbReference type="SUPFAM" id="SSF46942">
    <property type="entry name" value="Elongation factor TFIIS domain 2"/>
    <property type="match status" value="1"/>
</dbReference>
<organism evidence="7 8">
    <name type="scientific">Lottia gigantea</name>
    <name type="common">Giant owl limpet</name>
    <dbReference type="NCBI Taxonomy" id="225164"/>
    <lineage>
        <taxon>Eukaryota</taxon>
        <taxon>Metazoa</taxon>
        <taxon>Spiralia</taxon>
        <taxon>Lophotrochozoa</taxon>
        <taxon>Mollusca</taxon>
        <taxon>Gastropoda</taxon>
        <taxon>Patellogastropoda</taxon>
        <taxon>Lottioidea</taxon>
        <taxon>Lottiidae</taxon>
        <taxon>Lottia</taxon>
    </lineage>
</organism>
<keyword evidence="2 3" id="KW-0539">Nucleus</keyword>
<dbReference type="InterPro" id="IPR036575">
    <property type="entry name" value="TFIIS_cen_dom_sf"/>
</dbReference>
<dbReference type="PANTHER" id="PTHR46554">
    <property type="entry name" value="MEDIATOR OF RNA POLYMERASE II TRANSCRIPTION SUBUNIT 26A-RELATED"/>
    <property type="match status" value="1"/>
</dbReference>
<dbReference type="PROSITE" id="PS51321">
    <property type="entry name" value="TFIIS_CENTRAL"/>
    <property type="match status" value="1"/>
</dbReference>
<evidence type="ECO:0000256" key="3">
    <source>
        <dbReference type="PROSITE-ProRule" id="PRU00649"/>
    </source>
</evidence>
<evidence type="ECO:0000313" key="8">
    <source>
        <dbReference type="Proteomes" id="UP000030746"/>
    </source>
</evidence>
<evidence type="ECO:0000256" key="2">
    <source>
        <dbReference type="ARBA" id="ARBA00023242"/>
    </source>
</evidence>
<dbReference type="GeneID" id="20247481"/>
<dbReference type="GO" id="GO:0006351">
    <property type="term" value="P:DNA-templated transcription"/>
    <property type="evidence" value="ECO:0007669"/>
    <property type="project" value="InterPro"/>
</dbReference>
<dbReference type="PROSITE" id="PS51319">
    <property type="entry name" value="TFIIS_N"/>
    <property type="match status" value="1"/>
</dbReference>
<dbReference type="InterPro" id="IPR003618">
    <property type="entry name" value="TFIIS_cen_dom"/>
</dbReference>
<dbReference type="AlphaFoldDB" id="V4B4B5"/>
<dbReference type="Pfam" id="PF07500">
    <property type="entry name" value="TFIIS_M"/>
    <property type="match status" value="1"/>
</dbReference>
<evidence type="ECO:0000259" key="6">
    <source>
        <dbReference type="PROSITE" id="PS51321"/>
    </source>
</evidence>
<dbReference type="InterPro" id="IPR017923">
    <property type="entry name" value="TFIIS_N"/>
</dbReference>
<dbReference type="KEGG" id="lgi:LOTGIDRAFT_227947"/>
<dbReference type="InterPro" id="IPR035441">
    <property type="entry name" value="TFIIS/LEDGF_dom_sf"/>
</dbReference>
<feature type="domain" description="TFIIS N-terminal" evidence="5">
    <location>
        <begin position="39"/>
        <end position="113"/>
    </location>
</feature>
<reference evidence="7 8" key="1">
    <citation type="journal article" date="2013" name="Nature">
        <title>Insights into bilaterian evolution from three spiralian genomes.</title>
        <authorList>
            <person name="Simakov O."/>
            <person name="Marletaz F."/>
            <person name="Cho S.J."/>
            <person name="Edsinger-Gonzales E."/>
            <person name="Havlak P."/>
            <person name="Hellsten U."/>
            <person name="Kuo D.H."/>
            <person name="Larsson T."/>
            <person name="Lv J."/>
            <person name="Arendt D."/>
            <person name="Savage R."/>
            <person name="Osoegawa K."/>
            <person name="de Jong P."/>
            <person name="Grimwood J."/>
            <person name="Chapman J.A."/>
            <person name="Shapiro H."/>
            <person name="Aerts A."/>
            <person name="Otillar R.P."/>
            <person name="Terry A.Y."/>
            <person name="Boore J.L."/>
            <person name="Grigoriev I.V."/>
            <person name="Lindberg D.R."/>
            <person name="Seaver E.C."/>
            <person name="Weisblat D.A."/>
            <person name="Putnam N.H."/>
            <person name="Rokhsar D.S."/>
        </authorList>
    </citation>
    <scope>NUCLEOTIDE SEQUENCE [LARGE SCALE GENOMIC DNA]</scope>
</reference>
<protein>
    <recommendedName>
        <fullName evidence="9">TFIIS N-terminal domain-containing protein</fullName>
    </recommendedName>
</protein>
<dbReference type="PANTHER" id="PTHR46554:SF2">
    <property type="entry name" value="TFIIS N-TERMINAL DOMAIN-CONTAINING PROTEIN"/>
    <property type="match status" value="1"/>
</dbReference>
<evidence type="ECO:0008006" key="9">
    <source>
        <dbReference type="Google" id="ProtNLM"/>
    </source>
</evidence>
<dbReference type="SMART" id="SM00509">
    <property type="entry name" value="TFS2N"/>
    <property type="match status" value="1"/>
</dbReference>
<gene>
    <name evidence="7" type="ORF">LOTGIDRAFT_227947</name>
</gene>
<sequence>MDKFVIKTPRNPTPTTENGRKTNYKQATIESLKGVVVIEDIDRLKNKLKIENQTKDVMIDSIVELGKKNPSKEVLLSTKIGKVINRLRKHEDKDISQTACTVYNDWKQHIESNISQPRIEVKCDPKSEKMRNSGRKFLADALQLEISNRLVEGIERECLYQCNRLLNTNYKRTMRGIVFLLKHQDDVRKQVLSQTMSIEDLVRTNKK</sequence>
<accession>V4B4B5</accession>
<name>V4B4B5_LOTGI</name>
<dbReference type="Gene3D" id="1.20.930.10">
    <property type="entry name" value="Conserved domain common to transcription factors TFIIS, elongin A, CRSP70"/>
    <property type="match status" value="1"/>
</dbReference>
<feature type="domain" description="TFIIS central" evidence="6">
    <location>
        <begin position="130"/>
        <end position="207"/>
    </location>
</feature>
<dbReference type="RefSeq" id="XP_009043858.1">
    <property type="nucleotide sequence ID" value="XM_009045610.1"/>
</dbReference>
<proteinExistence type="predicted"/>
<dbReference type="OMA" id="QPKENLM"/>
<dbReference type="OrthoDB" id="44867at2759"/>
<evidence type="ECO:0000256" key="1">
    <source>
        <dbReference type="ARBA" id="ARBA00004123"/>
    </source>
</evidence>
<keyword evidence="8" id="KW-1185">Reference proteome</keyword>
<dbReference type="EMBL" id="KB199650">
    <property type="protein sequence ID" value="ESP05313.1"/>
    <property type="molecule type" value="Genomic_DNA"/>
</dbReference>
<comment type="subcellular location">
    <subcellularLocation>
        <location evidence="1 3">Nucleus</location>
    </subcellularLocation>
</comment>
<feature type="region of interest" description="Disordered" evidence="4">
    <location>
        <begin position="1"/>
        <end position="21"/>
    </location>
</feature>
<evidence type="ECO:0000256" key="4">
    <source>
        <dbReference type="SAM" id="MobiDB-lite"/>
    </source>
</evidence>
<dbReference type="CTD" id="20247481"/>
<dbReference type="Gene3D" id="1.10.472.30">
    <property type="entry name" value="Transcription elongation factor S-II, central domain"/>
    <property type="match status" value="1"/>
</dbReference>
<evidence type="ECO:0000313" key="7">
    <source>
        <dbReference type="EMBL" id="ESP05313.1"/>
    </source>
</evidence>
<dbReference type="Pfam" id="PF08711">
    <property type="entry name" value="Med26"/>
    <property type="match status" value="1"/>
</dbReference>
<dbReference type="GO" id="GO:0005634">
    <property type="term" value="C:nucleus"/>
    <property type="evidence" value="ECO:0007669"/>
    <property type="project" value="UniProtKB-SubCell"/>
</dbReference>
<dbReference type="InterPro" id="IPR003617">
    <property type="entry name" value="TFIIS/CRSP70_N_sub"/>
</dbReference>